<dbReference type="HOGENOM" id="CLU_2062472_0_0_1"/>
<reference evidence="2 4" key="1">
    <citation type="journal article" date="2008" name="Genome Biol.">
        <title>The genome sequence of the model ascomycete fungus Podospora anserina.</title>
        <authorList>
            <person name="Espagne E."/>
            <person name="Lespinet O."/>
            <person name="Malagnac F."/>
            <person name="Da Silva C."/>
            <person name="Jaillon O."/>
            <person name="Porcel B.M."/>
            <person name="Couloux A."/>
            <person name="Aury J.-M."/>
            <person name="Segurens B."/>
            <person name="Poulain J."/>
            <person name="Anthouard V."/>
            <person name="Grossetete S."/>
            <person name="Khalili H."/>
            <person name="Coppin E."/>
            <person name="Dequard-Chablat M."/>
            <person name="Picard M."/>
            <person name="Contamine V."/>
            <person name="Arnaise S."/>
            <person name="Bourdais A."/>
            <person name="Berteaux-Lecellier V."/>
            <person name="Gautheret D."/>
            <person name="de Vries R.P."/>
            <person name="Battaglia E."/>
            <person name="Coutinho P.M."/>
            <person name="Danchin E.G.J."/>
            <person name="Henrissat B."/>
            <person name="El Khoury R."/>
            <person name="Sainsard-Chanet A."/>
            <person name="Boivin A."/>
            <person name="Pinan-Lucarre B."/>
            <person name="Sellem C.H."/>
            <person name="Debuchy R."/>
            <person name="Wincker P."/>
            <person name="Weissenbach J."/>
            <person name="Silar P."/>
        </authorList>
    </citation>
    <scope>NUCLEOTIDE SEQUENCE [LARGE SCALE GENOMIC DNA]</scope>
    <source>
        <strain evidence="4">S / ATCC MYA-4624 / DSM 980 / FGSC 10383</strain>
        <strain evidence="2">S mat+</strain>
    </source>
</reference>
<evidence type="ECO:0000313" key="3">
    <source>
        <dbReference type="EMBL" id="CDP29643.1"/>
    </source>
</evidence>
<feature type="region of interest" description="Disordered" evidence="1">
    <location>
        <begin position="1"/>
        <end position="32"/>
    </location>
</feature>
<dbReference type="EMBL" id="CU633461">
    <property type="protein sequence ID" value="CAP62230.1"/>
    <property type="molecule type" value="Genomic_DNA"/>
</dbReference>
<keyword evidence="4" id="KW-1185">Reference proteome</keyword>
<feature type="region of interest" description="Disordered" evidence="1">
    <location>
        <begin position="90"/>
        <end position="119"/>
    </location>
</feature>
<evidence type="ECO:0000313" key="2">
    <source>
        <dbReference type="EMBL" id="CAP62230.1"/>
    </source>
</evidence>
<accession>B2AFL1</accession>
<evidence type="ECO:0000256" key="1">
    <source>
        <dbReference type="SAM" id="MobiDB-lite"/>
    </source>
</evidence>
<dbReference type="RefSeq" id="XP_001904450.1">
    <property type="nucleotide sequence ID" value="XM_001904415.1"/>
</dbReference>
<proteinExistence type="predicted"/>
<dbReference type="VEuPathDB" id="FungiDB:PODANS_5_11905"/>
<gene>
    <name evidence="2" type="ORF">PODANS_5_11905</name>
</gene>
<dbReference type="GeneID" id="6188608"/>
<dbReference type="EMBL" id="FO904940">
    <property type="protein sequence ID" value="CDP29643.1"/>
    <property type="molecule type" value="Genomic_DNA"/>
</dbReference>
<reference evidence="3" key="4">
    <citation type="submission" date="2015-04" db="EMBL/GenBank/DDBJ databases">
        <title>Maintaining two mating types: Structure of the mating type locus and its role in heterokaryosis in Podospora anserina.</title>
        <authorList>
            <person name="Grognet P."/>
            <person name="Bidard F."/>
            <person name="Kuchly C."/>
            <person name="Chan Ho Tong L."/>
            <person name="Coppin E."/>
            <person name="Ait Benkhali J."/>
            <person name="Couloux A."/>
            <person name="Wincker P."/>
            <person name="Debuchy R."/>
            <person name="Silar P."/>
        </authorList>
    </citation>
    <scope>NUCLEOTIDE SEQUENCE</scope>
</reference>
<dbReference type="OrthoDB" id="5273847at2759"/>
<name>B2AFL1_PODAN</name>
<protein>
    <submittedName>
        <fullName evidence="2">Podospora anserina S mat+ genomic DNA chromosome 5, supercontig 7</fullName>
    </submittedName>
</protein>
<dbReference type="Proteomes" id="UP000001197">
    <property type="component" value="Chromosome 5"/>
</dbReference>
<dbReference type="AlphaFoldDB" id="B2AFL1"/>
<reference evidence="2" key="2">
    <citation type="submission" date="2008-07" db="EMBL/GenBank/DDBJ databases">
        <authorList>
            <person name="Genoscope - CEA"/>
        </authorList>
    </citation>
    <scope>NUCLEOTIDE SEQUENCE</scope>
    <source>
        <strain evidence="2">S mat+</strain>
    </source>
</reference>
<organism evidence="2">
    <name type="scientific">Podospora anserina (strain S / ATCC MYA-4624 / DSM 980 / FGSC 10383)</name>
    <name type="common">Pleurage anserina</name>
    <dbReference type="NCBI Taxonomy" id="515849"/>
    <lineage>
        <taxon>Eukaryota</taxon>
        <taxon>Fungi</taxon>
        <taxon>Dikarya</taxon>
        <taxon>Ascomycota</taxon>
        <taxon>Pezizomycotina</taxon>
        <taxon>Sordariomycetes</taxon>
        <taxon>Sordariomycetidae</taxon>
        <taxon>Sordariales</taxon>
        <taxon>Podosporaceae</taxon>
        <taxon>Podospora</taxon>
        <taxon>Podospora anserina</taxon>
    </lineage>
</organism>
<evidence type="ECO:0000313" key="4">
    <source>
        <dbReference type="Proteomes" id="UP000001197"/>
    </source>
</evidence>
<dbReference type="KEGG" id="pan:PODANSg1470"/>
<reference evidence="4" key="3">
    <citation type="journal article" date="2014" name="Genetics">
        <title>Maintaining two mating types: Structure of the mating type locus and its role in heterokaryosis in Podospora anserina.</title>
        <authorList>
            <person name="Grognet P."/>
            <person name="Bidard F."/>
            <person name="Kuchly C."/>
            <person name="Tong L.C.H."/>
            <person name="Coppin E."/>
            <person name="Benkhali J.A."/>
            <person name="Couloux A."/>
            <person name="Wincker P."/>
            <person name="Debuchy R."/>
            <person name="Silar P."/>
        </authorList>
    </citation>
    <scope>GENOME REANNOTATION</scope>
    <source>
        <strain evidence="4">S / ATCC MYA-4624 / DSM 980 / FGSC 10383</strain>
    </source>
</reference>
<sequence length="119" mass="12935">MLKGRGCYDDPGDGGFIAPSNPDGSYDDEGYDKYAEEDDYFSTSRNSKVGKRGYVIHDACWPLLEEALSPGPVPLDRVFQILESFHEGRGATSSSGLIHGGLTMMSISPGDDQREEAAR</sequence>